<feature type="transmembrane region" description="Helical" evidence="9">
    <location>
        <begin position="338"/>
        <end position="369"/>
    </location>
</feature>
<dbReference type="Proteomes" id="UP000315395">
    <property type="component" value="Chromosome"/>
</dbReference>
<reference evidence="10 11" key="1">
    <citation type="submission" date="2019-07" db="EMBL/GenBank/DDBJ databases">
        <title>complete genome sequencing of Ornithinimicrobium sp. H23M54.</title>
        <authorList>
            <person name="Bae J.-W."/>
            <person name="Lee S.-Y."/>
        </authorList>
    </citation>
    <scope>NUCLEOTIDE SEQUENCE [LARGE SCALE GENOMIC DNA]</scope>
    <source>
        <strain evidence="10 11">H23M54</strain>
    </source>
</reference>
<dbReference type="AlphaFoldDB" id="A0A516GAS7"/>
<evidence type="ECO:0000256" key="2">
    <source>
        <dbReference type="ARBA" id="ARBA00009773"/>
    </source>
</evidence>
<dbReference type="PANTHER" id="PTHR21716:SF53">
    <property type="entry name" value="PERMEASE PERM-RELATED"/>
    <property type="match status" value="1"/>
</dbReference>
<keyword evidence="3" id="KW-0813">Transport</keyword>
<feature type="transmembrane region" description="Helical" evidence="9">
    <location>
        <begin position="271"/>
        <end position="295"/>
    </location>
</feature>
<keyword evidence="7 9" id="KW-0472">Membrane</keyword>
<feature type="transmembrane region" description="Helical" evidence="9">
    <location>
        <begin position="46"/>
        <end position="66"/>
    </location>
</feature>
<evidence type="ECO:0000256" key="6">
    <source>
        <dbReference type="ARBA" id="ARBA00022989"/>
    </source>
</evidence>
<feature type="compositionally biased region" description="Polar residues" evidence="8">
    <location>
        <begin position="14"/>
        <end position="25"/>
    </location>
</feature>
<evidence type="ECO:0000256" key="1">
    <source>
        <dbReference type="ARBA" id="ARBA00004651"/>
    </source>
</evidence>
<feature type="transmembrane region" description="Helical" evidence="9">
    <location>
        <begin position="302"/>
        <end position="318"/>
    </location>
</feature>
<organism evidence="10 11">
    <name type="scientific">Ornithinimicrobium ciconiae</name>
    <dbReference type="NCBI Taxonomy" id="2594265"/>
    <lineage>
        <taxon>Bacteria</taxon>
        <taxon>Bacillati</taxon>
        <taxon>Actinomycetota</taxon>
        <taxon>Actinomycetes</taxon>
        <taxon>Micrococcales</taxon>
        <taxon>Ornithinimicrobiaceae</taxon>
        <taxon>Ornithinimicrobium</taxon>
    </lineage>
</organism>
<keyword evidence="4" id="KW-1003">Cell membrane</keyword>
<feature type="transmembrane region" description="Helical" evidence="9">
    <location>
        <begin position="72"/>
        <end position="90"/>
    </location>
</feature>
<feature type="transmembrane region" description="Helical" evidence="9">
    <location>
        <begin position="174"/>
        <end position="202"/>
    </location>
</feature>
<feature type="transmembrane region" description="Helical" evidence="9">
    <location>
        <begin position="102"/>
        <end position="122"/>
    </location>
</feature>
<evidence type="ECO:0000313" key="11">
    <source>
        <dbReference type="Proteomes" id="UP000315395"/>
    </source>
</evidence>
<protein>
    <submittedName>
        <fullName evidence="10">AI-2E family transporter</fullName>
    </submittedName>
</protein>
<dbReference type="Pfam" id="PF01594">
    <property type="entry name" value="AI-2E_transport"/>
    <property type="match status" value="1"/>
</dbReference>
<proteinExistence type="inferred from homology"/>
<dbReference type="KEGG" id="orz:FNH13_09860"/>
<name>A0A516GAS7_9MICO</name>
<accession>A0A516GAS7</accession>
<dbReference type="RefSeq" id="WP_143783280.1">
    <property type="nucleotide sequence ID" value="NZ_CP041616.1"/>
</dbReference>
<dbReference type="OrthoDB" id="5242074at2"/>
<comment type="similarity">
    <text evidence="2">Belongs to the autoinducer-2 exporter (AI-2E) (TC 2.A.86) family.</text>
</comment>
<evidence type="ECO:0000256" key="8">
    <source>
        <dbReference type="SAM" id="MobiDB-lite"/>
    </source>
</evidence>
<sequence>MGERAREAARPTGRPSSQPGTEATSPQTTAETTNPQTTLLLDRANVWRVAWTVVAVFLLVRLLLFVQRDGGSILGMVILAWAASLALEPAVSRLARHMKRGWATLVVLVTLAGAAALFLYLFGGMLAEQLRTFVESLPSYVDSLNSMLSEYLDTDALLKRVGEPLDFGAVATSVAGGVFSVVATLLGSLFSVFTFAFFVFYLTADGPRLRSWLARLFPPGQQEVFTTVWDLAIAKTGGYVAARVVLAACSAVATSLFLLVIDMPYWLPLGIWTGVVAAFVPTIGTYIAVALPVLVGLVGENPAQGLFVLIFATVYQQVENLLLEPRISARAVEVHPAIAFGSVMLGAALFGVAGAFVAVPAAALGVALLEIYTRKYEVVEDGDTTAEGDTAGKDVSA</sequence>
<evidence type="ECO:0000256" key="5">
    <source>
        <dbReference type="ARBA" id="ARBA00022692"/>
    </source>
</evidence>
<keyword evidence="11" id="KW-1185">Reference proteome</keyword>
<dbReference type="EMBL" id="CP041616">
    <property type="protein sequence ID" value="QDO88602.1"/>
    <property type="molecule type" value="Genomic_DNA"/>
</dbReference>
<evidence type="ECO:0000256" key="3">
    <source>
        <dbReference type="ARBA" id="ARBA00022448"/>
    </source>
</evidence>
<evidence type="ECO:0000256" key="9">
    <source>
        <dbReference type="SAM" id="Phobius"/>
    </source>
</evidence>
<evidence type="ECO:0000256" key="4">
    <source>
        <dbReference type="ARBA" id="ARBA00022475"/>
    </source>
</evidence>
<feature type="compositionally biased region" description="Low complexity" evidence="8">
    <location>
        <begin position="26"/>
        <end position="35"/>
    </location>
</feature>
<dbReference type="GO" id="GO:0055085">
    <property type="term" value="P:transmembrane transport"/>
    <property type="evidence" value="ECO:0007669"/>
    <property type="project" value="TreeGrafter"/>
</dbReference>
<gene>
    <name evidence="10" type="ORF">FNH13_09860</name>
</gene>
<dbReference type="InterPro" id="IPR002549">
    <property type="entry name" value="AI-2E-like"/>
</dbReference>
<dbReference type="GO" id="GO:0005886">
    <property type="term" value="C:plasma membrane"/>
    <property type="evidence" value="ECO:0007669"/>
    <property type="project" value="UniProtKB-SubCell"/>
</dbReference>
<feature type="region of interest" description="Disordered" evidence="8">
    <location>
        <begin position="1"/>
        <end position="35"/>
    </location>
</feature>
<comment type="subcellular location">
    <subcellularLocation>
        <location evidence="1">Cell membrane</location>
        <topology evidence="1">Multi-pass membrane protein</topology>
    </subcellularLocation>
</comment>
<evidence type="ECO:0000313" key="10">
    <source>
        <dbReference type="EMBL" id="QDO88602.1"/>
    </source>
</evidence>
<keyword evidence="6 9" id="KW-1133">Transmembrane helix</keyword>
<evidence type="ECO:0000256" key="7">
    <source>
        <dbReference type="ARBA" id="ARBA00023136"/>
    </source>
</evidence>
<dbReference type="PANTHER" id="PTHR21716">
    <property type="entry name" value="TRANSMEMBRANE PROTEIN"/>
    <property type="match status" value="1"/>
</dbReference>
<keyword evidence="5 9" id="KW-0812">Transmembrane</keyword>
<feature type="transmembrane region" description="Helical" evidence="9">
    <location>
        <begin position="244"/>
        <end position="265"/>
    </location>
</feature>